<evidence type="ECO:0000313" key="7">
    <source>
        <dbReference type="EMBL" id="TDL85483.1"/>
    </source>
</evidence>
<evidence type="ECO:0000256" key="5">
    <source>
        <dbReference type="SAM" id="SignalP"/>
    </source>
</evidence>
<dbReference type="Pfam" id="PF00691">
    <property type="entry name" value="OmpA"/>
    <property type="match status" value="1"/>
</dbReference>
<dbReference type="PANTHER" id="PTHR30329">
    <property type="entry name" value="STATOR ELEMENT OF FLAGELLAR MOTOR COMPLEX"/>
    <property type="match status" value="1"/>
</dbReference>
<protein>
    <submittedName>
        <fullName evidence="7">OmpA family protein</fullName>
    </submittedName>
</protein>
<dbReference type="AlphaFoldDB" id="A0A4R6AUC1"/>
<dbReference type="PROSITE" id="PS51123">
    <property type="entry name" value="OMPA_2"/>
    <property type="match status" value="1"/>
</dbReference>
<keyword evidence="5" id="KW-0732">Signal</keyword>
<dbReference type="InterPro" id="IPR006664">
    <property type="entry name" value="OMP_bac"/>
</dbReference>
<dbReference type="SUPFAM" id="SSF103088">
    <property type="entry name" value="OmpA-like"/>
    <property type="match status" value="1"/>
</dbReference>
<gene>
    <name evidence="7" type="ORF">E2L05_15335</name>
</gene>
<proteinExistence type="predicted"/>
<dbReference type="RefSeq" id="WP_133343764.1">
    <property type="nucleotide sequence ID" value="NZ_SMZO01000043.1"/>
</dbReference>
<evidence type="ECO:0000256" key="1">
    <source>
        <dbReference type="ARBA" id="ARBA00004442"/>
    </source>
</evidence>
<keyword evidence="8" id="KW-1185">Reference proteome</keyword>
<evidence type="ECO:0000313" key="8">
    <source>
        <dbReference type="Proteomes" id="UP000294562"/>
    </source>
</evidence>
<feature type="chain" id="PRO_5020282691" evidence="5">
    <location>
        <begin position="21"/>
        <end position="196"/>
    </location>
</feature>
<dbReference type="PANTHER" id="PTHR30329:SF21">
    <property type="entry name" value="LIPOPROTEIN YIAD-RELATED"/>
    <property type="match status" value="1"/>
</dbReference>
<evidence type="ECO:0000256" key="2">
    <source>
        <dbReference type="ARBA" id="ARBA00023136"/>
    </source>
</evidence>
<feature type="domain" description="OmpA-like" evidence="6">
    <location>
        <begin position="81"/>
        <end position="196"/>
    </location>
</feature>
<dbReference type="InterPro" id="IPR036737">
    <property type="entry name" value="OmpA-like_sf"/>
</dbReference>
<dbReference type="GO" id="GO:0009279">
    <property type="term" value="C:cell outer membrane"/>
    <property type="evidence" value="ECO:0007669"/>
    <property type="project" value="UniProtKB-SubCell"/>
</dbReference>
<dbReference type="Proteomes" id="UP000294562">
    <property type="component" value="Unassembled WGS sequence"/>
</dbReference>
<name>A0A4R6AUC1_9RHOB</name>
<dbReference type="PRINTS" id="PR01021">
    <property type="entry name" value="OMPADOMAIN"/>
</dbReference>
<comment type="subcellular location">
    <subcellularLocation>
        <location evidence="1">Cell outer membrane</location>
    </subcellularLocation>
</comment>
<evidence type="ECO:0000256" key="3">
    <source>
        <dbReference type="ARBA" id="ARBA00023237"/>
    </source>
</evidence>
<dbReference type="EMBL" id="SMZO01000043">
    <property type="protein sequence ID" value="TDL85483.1"/>
    <property type="molecule type" value="Genomic_DNA"/>
</dbReference>
<evidence type="ECO:0000259" key="6">
    <source>
        <dbReference type="PROSITE" id="PS51123"/>
    </source>
</evidence>
<dbReference type="Gene3D" id="3.30.1330.60">
    <property type="entry name" value="OmpA-like domain"/>
    <property type="match status" value="1"/>
</dbReference>
<organism evidence="7 8">
    <name type="scientific">Meridianimarinicoccus aquatilis</name>
    <dbReference type="NCBI Taxonomy" id="2552766"/>
    <lineage>
        <taxon>Bacteria</taxon>
        <taxon>Pseudomonadati</taxon>
        <taxon>Pseudomonadota</taxon>
        <taxon>Alphaproteobacteria</taxon>
        <taxon>Rhodobacterales</taxon>
        <taxon>Paracoccaceae</taxon>
        <taxon>Meridianimarinicoccus</taxon>
    </lineage>
</organism>
<evidence type="ECO:0000256" key="4">
    <source>
        <dbReference type="PROSITE-ProRule" id="PRU00473"/>
    </source>
</evidence>
<accession>A0A4R6AUC1</accession>
<dbReference type="CDD" id="cd07185">
    <property type="entry name" value="OmpA_C-like"/>
    <property type="match status" value="1"/>
</dbReference>
<dbReference type="OrthoDB" id="9792021at2"/>
<sequence>MKRISVLLLCLCSVMGAAHAQGIDGAEMTEEQILERFNKQKTRGLSIAPVSSGPEVSAAPEAPVAPATTVTANAEPPVGFQTLPAEEQVNINISFDFDSAALREDQKPKLATLCNVMAQIDVNVFRILGHTDSAGSEDYNERLSKLRAEEVKRFLVSDCGIAPERLEAVGVGERAPILPDDPRADANRRVEFQVLG</sequence>
<reference evidence="7 8" key="1">
    <citation type="submission" date="2019-03" db="EMBL/GenBank/DDBJ databases">
        <title>Rhodobacteraceae bacterium SM1902, a new member of the family Rhodobacteraceae isolated from Yantai.</title>
        <authorList>
            <person name="Sun Y."/>
        </authorList>
    </citation>
    <scope>NUCLEOTIDE SEQUENCE [LARGE SCALE GENOMIC DNA]</scope>
    <source>
        <strain evidence="7 8">SM1902</strain>
    </source>
</reference>
<dbReference type="InterPro" id="IPR006665">
    <property type="entry name" value="OmpA-like"/>
</dbReference>
<keyword evidence="2 4" id="KW-0472">Membrane</keyword>
<comment type="caution">
    <text evidence="7">The sequence shown here is derived from an EMBL/GenBank/DDBJ whole genome shotgun (WGS) entry which is preliminary data.</text>
</comment>
<feature type="signal peptide" evidence="5">
    <location>
        <begin position="1"/>
        <end position="20"/>
    </location>
</feature>
<dbReference type="InterPro" id="IPR050330">
    <property type="entry name" value="Bact_OuterMem_StrucFunc"/>
</dbReference>
<keyword evidence="3" id="KW-0998">Cell outer membrane</keyword>